<proteinExistence type="predicted"/>
<protein>
    <submittedName>
        <fullName evidence="1">Pimeloyl-ACP methyl ester carboxylesterase</fullName>
    </submittedName>
</protein>
<sequence>MVCLDQAIAVDDPTWQATYRPTAREERLAQLAEDPLLTQGYTQAEVDHLMLKAKCAPGLQPWSAYGPMVRRNVTKQSGDLFWVRPSITDRLLLEQGWQTVISEPYDAIACPVTLVLAERNTGPFHNALHRLATRRNLRSVSVDADHDVHVERPTDIAELVRSMG</sequence>
<organism evidence="1 2">
    <name type="scientific">Actinopolymorpha pittospori</name>
    <dbReference type="NCBI Taxonomy" id="648752"/>
    <lineage>
        <taxon>Bacteria</taxon>
        <taxon>Bacillati</taxon>
        <taxon>Actinomycetota</taxon>
        <taxon>Actinomycetes</taxon>
        <taxon>Propionibacteriales</taxon>
        <taxon>Actinopolymorphaceae</taxon>
        <taxon>Actinopolymorpha</taxon>
    </lineage>
</organism>
<evidence type="ECO:0000313" key="2">
    <source>
        <dbReference type="Proteomes" id="UP000638648"/>
    </source>
</evidence>
<name>A0A927N1U5_9ACTN</name>
<accession>A0A927N1U5</accession>
<keyword evidence="2" id="KW-1185">Reference proteome</keyword>
<dbReference type="InterPro" id="IPR029058">
    <property type="entry name" value="AB_hydrolase_fold"/>
</dbReference>
<dbReference type="Gene3D" id="3.40.50.1820">
    <property type="entry name" value="alpha/beta hydrolase"/>
    <property type="match status" value="1"/>
</dbReference>
<dbReference type="AlphaFoldDB" id="A0A927N1U5"/>
<dbReference type="Proteomes" id="UP000638648">
    <property type="component" value="Unassembled WGS sequence"/>
</dbReference>
<evidence type="ECO:0000313" key="1">
    <source>
        <dbReference type="EMBL" id="MBE1610222.1"/>
    </source>
</evidence>
<comment type="caution">
    <text evidence="1">The sequence shown here is derived from an EMBL/GenBank/DDBJ whole genome shotgun (WGS) entry which is preliminary data.</text>
</comment>
<gene>
    <name evidence="1" type="ORF">HEB94_007070</name>
</gene>
<dbReference type="SUPFAM" id="SSF53474">
    <property type="entry name" value="alpha/beta-Hydrolases"/>
    <property type="match status" value="1"/>
</dbReference>
<dbReference type="EMBL" id="JADBEM010000001">
    <property type="protein sequence ID" value="MBE1610222.1"/>
    <property type="molecule type" value="Genomic_DNA"/>
</dbReference>
<reference evidence="1" key="1">
    <citation type="submission" date="2020-10" db="EMBL/GenBank/DDBJ databases">
        <title>Sequencing the genomes of 1000 actinobacteria strains.</title>
        <authorList>
            <person name="Klenk H.-P."/>
        </authorList>
    </citation>
    <scope>NUCLEOTIDE SEQUENCE</scope>
    <source>
        <strain evidence="1">DSM 45354</strain>
    </source>
</reference>